<feature type="domain" description="Glycosyl transferase family 1" evidence="1">
    <location>
        <begin position="190"/>
        <end position="340"/>
    </location>
</feature>
<gene>
    <name evidence="3" type="primary">pimB_2</name>
    <name evidence="3" type="ORF">NCTC12078_02593</name>
</gene>
<dbReference type="EC" id="2.4.1.57" evidence="3"/>
<dbReference type="Gene3D" id="3.40.50.2000">
    <property type="entry name" value="Glycogen Phosphorylase B"/>
    <property type="match status" value="2"/>
</dbReference>
<dbReference type="EMBL" id="LR215974">
    <property type="protein sequence ID" value="VFB04562.1"/>
    <property type="molecule type" value="Genomic_DNA"/>
</dbReference>
<dbReference type="InterPro" id="IPR028098">
    <property type="entry name" value="Glyco_trans_4-like_N"/>
</dbReference>
<evidence type="ECO:0000259" key="1">
    <source>
        <dbReference type="Pfam" id="PF00534"/>
    </source>
</evidence>
<feature type="domain" description="Glycosyltransferase subfamily 4-like N-terminal" evidence="2">
    <location>
        <begin position="32"/>
        <end position="185"/>
    </location>
</feature>
<dbReference type="InterPro" id="IPR050194">
    <property type="entry name" value="Glycosyltransferase_grp1"/>
</dbReference>
<organism evidence="3 4">
    <name type="scientific">Chryseobacterium taihuense</name>
    <dbReference type="NCBI Taxonomy" id="1141221"/>
    <lineage>
        <taxon>Bacteria</taxon>
        <taxon>Pseudomonadati</taxon>
        <taxon>Bacteroidota</taxon>
        <taxon>Flavobacteriia</taxon>
        <taxon>Flavobacteriales</taxon>
        <taxon>Weeksellaceae</taxon>
        <taxon>Chryseobacterium group</taxon>
        <taxon>Chryseobacterium</taxon>
    </lineage>
</organism>
<dbReference type="Proteomes" id="UP000290013">
    <property type="component" value="Chromosome"/>
</dbReference>
<dbReference type="Pfam" id="PF00534">
    <property type="entry name" value="Glycos_transf_1"/>
    <property type="match status" value="1"/>
</dbReference>
<dbReference type="InterPro" id="IPR001296">
    <property type="entry name" value="Glyco_trans_1"/>
</dbReference>
<evidence type="ECO:0000313" key="3">
    <source>
        <dbReference type="EMBL" id="VFB04562.1"/>
    </source>
</evidence>
<dbReference type="AlphaFoldDB" id="A0A4U8WDV1"/>
<dbReference type="PANTHER" id="PTHR45947:SF15">
    <property type="entry name" value="TEICHURONIC ACID BIOSYNTHESIS GLYCOSYLTRANSFERASE TUAC-RELATED"/>
    <property type="match status" value="1"/>
</dbReference>
<dbReference type="SUPFAM" id="SSF53756">
    <property type="entry name" value="UDP-Glycosyltransferase/glycogen phosphorylase"/>
    <property type="match status" value="1"/>
</dbReference>
<reference evidence="3 4" key="1">
    <citation type="submission" date="2019-02" db="EMBL/GenBank/DDBJ databases">
        <authorList>
            <consortium name="Pathogen Informatics"/>
        </authorList>
    </citation>
    <scope>NUCLEOTIDE SEQUENCE [LARGE SCALE GENOMIC DNA]</scope>
    <source>
        <strain evidence="3 4">3012STDY6944375</strain>
    </source>
</reference>
<name>A0A4U8WDV1_9FLAO</name>
<sequence length="373" mass="42679">MKILFISSWLPNKLESTNGNFVKRHAESVALLHEVEILHAIGDPLQKEKFIFDDQHINGIRTLVVYYRNSSNPALNFMRRMEAYFRGFRMMQKPDLVHANILQKSMMFAVFLKKKYQIPFVISEHWSGFLPVNRLKLSFGEKFLAKTVAKNAAFVLPVSHILMNSLKELSIGNQFEVVGNVINTQIFYPEKKEKSTFRFFHLSNLIPLKNPDSIINAALRLRKNSDNFELQIGGDGDYERLSDLVKRNKAEDFIKVFGEISHQEAAQKMRESDCFVLFSNYESFSCVLLESLSSGVPVIATKVGAIPEIIKENHGIIINQSEDDLYEAMLAVLNGNYKADSSEELHRYVEENFSAKKIAGLFDHIYQKVVISS</sequence>
<dbReference type="RefSeq" id="WP_130914772.1">
    <property type="nucleotide sequence ID" value="NZ_LR215974.1"/>
</dbReference>
<keyword evidence="3" id="KW-0808">Transferase</keyword>
<dbReference type="Pfam" id="PF13439">
    <property type="entry name" value="Glyco_transf_4"/>
    <property type="match status" value="1"/>
</dbReference>
<dbReference type="PANTHER" id="PTHR45947">
    <property type="entry name" value="SULFOQUINOVOSYL TRANSFERASE SQD2"/>
    <property type="match status" value="1"/>
</dbReference>
<evidence type="ECO:0000313" key="4">
    <source>
        <dbReference type="Proteomes" id="UP000290013"/>
    </source>
</evidence>
<dbReference type="KEGG" id="ctai:NCTC12078_02593"/>
<keyword evidence="3" id="KW-0328">Glycosyltransferase</keyword>
<dbReference type="GO" id="GO:0016757">
    <property type="term" value="F:glycosyltransferase activity"/>
    <property type="evidence" value="ECO:0007669"/>
    <property type="project" value="UniProtKB-KW"/>
</dbReference>
<protein>
    <submittedName>
        <fullName evidence="3">GDP-mannose-dependent alpha-(1-6)-phosphatidylinositol monomannoside mannosyltransferase</fullName>
        <ecNumber evidence="3">2.4.1.57</ecNumber>
    </submittedName>
</protein>
<proteinExistence type="predicted"/>
<evidence type="ECO:0000259" key="2">
    <source>
        <dbReference type="Pfam" id="PF13439"/>
    </source>
</evidence>
<accession>A0A4U8WDV1</accession>